<dbReference type="EMBL" id="UINC01213049">
    <property type="protein sequence ID" value="SVE37652.1"/>
    <property type="molecule type" value="Genomic_DNA"/>
</dbReference>
<dbReference type="AlphaFoldDB" id="A0A383CZK1"/>
<dbReference type="InterPro" id="IPR029063">
    <property type="entry name" value="SAM-dependent_MTases_sf"/>
</dbReference>
<accession>A0A383CZK1</accession>
<evidence type="ECO:0008006" key="2">
    <source>
        <dbReference type="Google" id="ProtNLM"/>
    </source>
</evidence>
<dbReference type="InterPro" id="IPR010743">
    <property type="entry name" value="Methionine_synth_MetW"/>
</dbReference>
<dbReference type="SUPFAM" id="SSF53335">
    <property type="entry name" value="S-adenosyl-L-methionine-dependent methyltransferases"/>
    <property type="match status" value="1"/>
</dbReference>
<evidence type="ECO:0000313" key="1">
    <source>
        <dbReference type="EMBL" id="SVE37652.1"/>
    </source>
</evidence>
<sequence>DNGLSNFLDNSFDVVLVSQTIQVLKNPRLTLEEITRIGHESFVIIPNFGHWRSRLTVLLRGKMPVTHSLPDQWYNTPNIHLCTLSDFESLCEELGILIKDKKTLNSKGNTKWYLSAWPNLLSNSAIYRISK</sequence>
<organism evidence="1">
    <name type="scientific">marine metagenome</name>
    <dbReference type="NCBI Taxonomy" id="408172"/>
    <lineage>
        <taxon>unclassified sequences</taxon>
        <taxon>metagenomes</taxon>
        <taxon>ecological metagenomes</taxon>
    </lineage>
</organism>
<gene>
    <name evidence="1" type="ORF">METZ01_LOCUS490506</name>
</gene>
<dbReference type="Gene3D" id="3.40.50.150">
    <property type="entry name" value="Vaccinia Virus protein VP39"/>
    <property type="match status" value="1"/>
</dbReference>
<reference evidence="1" key="1">
    <citation type="submission" date="2018-05" db="EMBL/GenBank/DDBJ databases">
        <authorList>
            <person name="Lanie J.A."/>
            <person name="Ng W.-L."/>
            <person name="Kazmierczak K.M."/>
            <person name="Andrzejewski T.M."/>
            <person name="Davidsen T.M."/>
            <person name="Wayne K.J."/>
            <person name="Tettelin H."/>
            <person name="Glass J.I."/>
            <person name="Rusch D."/>
            <person name="Podicherti R."/>
            <person name="Tsui H.-C.T."/>
            <person name="Winkler M.E."/>
        </authorList>
    </citation>
    <scope>NUCLEOTIDE SEQUENCE</scope>
</reference>
<dbReference type="Pfam" id="PF07021">
    <property type="entry name" value="MetW"/>
    <property type="match status" value="1"/>
</dbReference>
<protein>
    <recommendedName>
        <fullName evidence="2">Methionine biosynthesis protein MetW</fullName>
    </recommendedName>
</protein>
<proteinExistence type="predicted"/>
<name>A0A383CZK1_9ZZZZ</name>
<feature type="non-terminal residue" evidence="1">
    <location>
        <position position="1"/>
    </location>
</feature>